<dbReference type="CDD" id="cd06813">
    <property type="entry name" value="PLPDE_III_DSD_D-TA_like_2"/>
    <property type="match status" value="1"/>
</dbReference>
<dbReference type="SUPFAM" id="SSF51419">
    <property type="entry name" value="PLP-binding barrel"/>
    <property type="match status" value="1"/>
</dbReference>
<sequence>MPGYEAYKKLFAHLPMPFAYLDLSMLDRNIADIAAAAGNKNIRIASKSIRSVDVLRRILDSGAPYGGVMCYTASEAAFLADQGFDDLLLGYPTWEADGIRALVERVAAGKQITFMVDSIEHVAHIEKFAQGSGTRVPLCLDVDMSTSYPGLRFGVWRSPINGWEQAKPVVEAIVGSRWLKLDGIMGYEAQIAGVGDDVPGATFQNRIVCFLQKRSVSEVARRRAEVVRGLSSIGVALRFVNAGGTGSLATSREEEFVTEVTAGSGFYGPTLFDYYKSFRYLPAAGFAVEIVRKPRVDIVTCLGGGYVASGAAGATKLPQPYLPQNLRLFSLEGAGEVQTPVLANRPEHRGLHIGDPIFFRHAKAGELCERFDCLNVVADGAIVGKYATYRGMGGTSYDQQGMPVEQLVGHRESKA</sequence>
<dbReference type="InterPro" id="IPR001608">
    <property type="entry name" value="Ala_racemase_N"/>
</dbReference>
<dbReference type="EMBL" id="JBHSMI010000067">
    <property type="protein sequence ID" value="MFC5406995.1"/>
    <property type="molecule type" value="Genomic_DNA"/>
</dbReference>
<dbReference type="PANTHER" id="PTHR28004">
    <property type="entry name" value="ZGC:162816-RELATED"/>
    <property type="match status" value="1"/>
</dbReference>
<dbReference type="Gene3D" id="3.20.20.10">
    <property type="entry name" value="Alanine racemase"/>
    <property type="match status" value="1"/>
</dbReference>
<accession>A0ABW0I3B1</accession>
<evidence type="ECO:0000259" key="1">
    <source>
        <dbReference type="Pfam" id="PF01168"/>
    </source>
</evidence>
<name>A0ABW0I3B1_9BACL</name>
<dbReference type="InterPro" id="IPR051466">
    <property type="entry name" value="D-amino_acid_metab_enzyme"/>
</dbReference>
<reference evidence="3" key="1">
    <citation type="journal article" date="2019" name="Int. J. Syst. Evol. Microbiol.">
        <title>The Global Catalogue of Microorganisms (GCM) 10K type strain sequencing project: providing services to taxonomists for standard genome sequencing and annotation.</title>
        <authorList>
            <consortium name="The Broad Institute Genomics Platform"/>
            <consortium name="The Broad Institute Genome Sequencing Center for Infectious Disease"/>
            <person name="Wu L."/>
            <person name="Ma J."/>
        </authorList>
    </citation>
    <scope>NUCLEOTIDE SEQUENCE [LARGE SCALE GENOMIC DNA]</scope>
    <source>
        <strain evidence="3">CGMCC 1.18575</strain>
    </source>
</reference>
<keyword evidence="3" id="KW-1185">Reference proteome</keyword>
<organism evidence="2 3">
    <name type="scientific">Cohnella soli</name>
    <dbReference type="NCBI Taxonomy" id="425005"/>
    <lineage>
        <taxon>Bacteria</taxon>
        <taxon>Bacillati</taxon>
        <taxon>Bacillota</taxon>
        <taxon>Bacilli</taxon>
        <taxon>Bacillales</taxon>
        <taxon>Paenibacillaceae</taxon>
        <taxon>Cohnella</taxon>
    </lineage>
</organism>
<protein>
    <submittedName>
        <fullName evidence="2">Amino acid deaminase/aldolase</fullName>
    </submittedName>
</protein>
<comment type="caution">
    <text evidence="2">The sequence shown here is derived from an EMBL/GenBank/DDBJ whole genome shotgun (WGS) entry which is preliminary data.</text>
</comment>
<gene>
    <name evidence="2" type="ORF">ACFPOF_30075</name>
</gene>
<evidence type="ECO:0000313" key="2">
    <source>
        <dbReference type="EMBL" id="MFC5406995.1"/>
    </source>
</evidence>
<dbReference type="Pfam" id="PF01168">
    <property type="entry name" value="Ala_racemase_N"/>
    <property type="match status" value="1"/>
</dbReference>
<dbReference type="InterPro" id="IPR029066">
    <property type="entry name" value="PLP-binding_barrel"/>
</dbReference>
<dbReference type="PANTHER" id="PTHR28004:SF2">
    <property type="entry name" value="D-SERINE DEHYDRATASE"/>
    <property type="match status" value="1"/>
</dbReference>
<dbReference type="RefSeq" id="WP_378140449.1">
    <property type="nucleotide sequence ID" value="NZ_JBHSMI010000067.1"/>
</dbReference>
<dbReference type="Proteomes" id="UP001596113">
    <property type="component" value="Unassembled WGS sequence"/>
</dbReference>
<evidence type="ECO:0000313" key="3">
    <source>
        <dbReference type="Proteomes" id="UP001596113"/>
    </source>
</evidence>
<feature type="domain" description="Alanine racemase N-terminal" evidence="1">
    <location>
        <begin position="22"/>
        <end position="268"/>
    </location>
</feature>
<proteinExistence type="predicted"/>